<name>A0A443HVZ7_BYSSP</name>
<dbReference type="EMBL" id="RCNU01000004">
    <property type="protein sequence ID" value="RWQ96003.1"/>
    <property type="molecule type" value="Genomic_DNA"/>
</dbReference>
<proteinExistence type="predicted"/>
<evidence type="ECO:0000313" key="2">
    <source>
        <dbReference type="Proteomes" id="UP000283841"/>
    </source>
</evidence>
<protein>
    <submittedName>
        <fullName evidence="1">Uncharacterized protein</fullName>
    </submittedName>
</protein>
<dbReference type="GeneID" id="39601158"/>
<reference evidence="1 2" key="1">
    <citation type="journal article" date="2018" name="Front. Microbiol.">
        <title>Genomic and genetic insights into a cosmopolitan fungus, Paecilomyces variotii (Eurotiales).</title>
        <authorList>
            <person name="Urquhart A.S."/>
            <person name="Mondo S.J."/>
            <person name="Makela M.R."/>
            <person name="Hane J.K."/>
            <person name="Wiebenga A."/>
            <person name="He G."/>
            <person name="Mihaltcheva S."/>
            <person name="Pangilinan J."/>
            <person name="Lipzen A."/>
            <person name="Barry K."/>
            <person name="de Vries R.P."/>
            <person name="Grigoriev I.V."/>
            <person name="Idnurm A."/>
        </authorList>
    </citation>
    <scope>NUCLEOTIDE SEQUENCE [LARGE SCALE GENOMIC DNA]</scope>
    <source>
        <strain evidence="1 2">CBS 101075</strain>
    </source>
</reference>
<dbReference type="InterPro" id="IPR021848">
    <property type="entry name" value="HODM_asu-like"/>
</dbReference>
<evidence type="ECO:0000313" key="1">
    <source>
        <dbReference type="EMBL" id="RWQ96003.1"/>
    </source>
</evidence>
<dbReference type="Pfam" id="PF11927">
    <property type="entry name" value="HODM_asu-like"/>
    <property type="match status" value="2"/>
</dbReference>
<sequence>MLLVYLAVFLFISLSLQWLYTRLRDFPSGKGSRSSAHDLERMAPYPPRPIRGRGTYRVMMDVRKLDQHNWLTMDKNYMDEHRVRARLLEAEKPKVFQVLPESREACTEALTEVVAFLCERYPWMFESTKKDKETAVHNKKTGETFIFGGPNSSMEPLEVAVRLSMEDLSILIKNADDEYYLLLHNSNNGFLARLTPESPMERSNYFVELKGPNEGLYSTLFRPDGLSEATPSPRPCDIIIRRERQTFRKLPQSGALLFGVKTTLTTLEELPREELHNLVREMETWPEEVASYKGKDIWGESVLHFCQQTIGLPQVG</sequence>
<gene>
    <name evidence="1" type="ORF">C8Q69DRAFT_486108</name>
</gene>
<dbReference type="Proteomes" id="UP000283841">
    <property type="component" value="Unassembled WGS sequence"/>
</dbReference>
<dbReference type="VEuPathDB" id="FungiDB:C8Q69DRAFT_486108"/>
<dbReference type="STRING" id="264951.A0A443HVZ7"/>
<organism evidence="1 2">
    <name type="scientific">Byssochlamys spectabilis</name>
    <name type="common">Paecilomyces variotii</name>
    <dbReference type="NCBI Taxonomy" id="264951"/>
    <lineage>
        <taxon>Eukaryota</taxon>
        <taxon>Fungi</taxon>
        <taxon>Dikarya</taxon>
        <taxon>Ascomycota</taxon>
        <taxon>Pezizomycotina</taxon>
        <taxon>Eurotiomycetes</taxon>
        <taxon>Eurotiomycetidae</taxon>
        <taxon>Eurotiales</taxon>
        <taxon>Thermoascaceae</taxon>
        <taxon>Paecilomyces</taxon>
    </lineage>
</organism>
<dbReference type="AlphaFoldDB" id="A0A443HVZ7"/>
<comment type="caution">
    <text evidence="1">The sequence shown here is derived from an EMBL/GenBank/DDBJ whole genome shotgun (WGS) entry which is preliminary data.</text>
</comment>
<keyword evidence="2" id="KW-1185">Reference proteome</keyword>
<dbReference type="RefSeq" id="XP_028485648.1">
    <property type="nucleotide sequence ID" value="XM_028631881.1"/>
</dbReference>
<accession>A0A443HVZ7</accession>